<keyword evidence="1" id="KW-0614">Plasmid</keyword>
<evidence type="ECO:0000313" key="1">
    <source>
        <dbReference type="EMBL" id="WLS01286.1"/>
    </source>
</evidence>
<dbReference type="EMBL" id="CP132308">
    <property type="protein sequence ID" value="WLS01286.1"/>
    <property type="molecule type" value="Genomic_DNA"/>
</dbReference>
<dbReference type="AlphaFoldDB" id="A0AA50CSK2"/>
<accession>A0AA50CSK2</accession>
<evidence type="ECO:0000313" key="2">
    <source>
        <dbReference type="Proteomes" id="UP001234585"/>
    </source>
</evidence>
<protein>
    <submittedName>
        <fullName evidence="1">Uncharacterized protein</fullName>
    </submittedName>
</protein>
<gene>
    <name evidence="1" type="ORF">Q9313_27655</name>
</gene>
<reference evidence="1 2" key="1">
    <citation type="submission" date="2023-08" db="EMBL/GenBank/DDBJ databases">
        <title>Pathogen: clinical or host-associated sample.</title>
        <authorList>
            <person name="Hergert J."/>
            <person name="Casey R."/>
            <person name="Wagner J."/>
            <person name="Young E.L."/>
            <person name="Oakeson K.F."/>
        </authorList>
    </citation>
    <scope>NUCLEOTIDE SEQUENCE [LARGE SCALE GENOMIC DNA]</scope>
    <source>
        <strain evidence="1 2">1760953</strain>
        <plasmid evidence="1 2">unnamed6</plasmid>
    </source>
</reference>
<dbReference type="Proteomes" id="UP001234585">
    <property type="component" value="Plasmid unnamed6"/>
</dbReference>
<sequence length="86" mass="9793">MASESAVELVQFLADELRRRDTKPHEFAELTGIAEERLELLQEGAWQLMTLREVAMITECLHIDLSEVWSLLAQKQGDGMNEAPRP</sequence>
<name>A0AA50CSK2_9HYPH</name>
<dbReference type="RefSeq" id="WP_156334159.1">
    <property type="nucleotide sequence ID" value="NZ_CP132308.1"/>
</dbReference>
<organism evidence="1 2">
    <name type="scientific">Shinella sumterensis</name>
    <dbReference type="NCBI Taxonomy" id="1967501"/>
    <lineage>
        <taxon>Bacteria</taxon>
        <taxon>Pseudomonadati</taxon>
        <taxon>Pseudomonadota</taxon>
        <taxon>Alphaproteobacteria</taxon>
        <taxon>Hyphomicrobiales</taxon>
        <taxon>Rhizobiaceae</taxon>
        <taxon>Shinella</taxon>
    </lineage>
</organism>
<proteinExistence type="predicted"/>
<geneLocation type="plasmid" evidence="1 2">
    <name>unnamed6</name>
</geneLocation>
<keyword evidence="2" id="KW-1185">Reference proteome</keyword>